<reference evidence="6" key="2">
    <citation type="submission" date="2009-09" db="EMBL/GenBank/DDBJ databases">
        <title>Complete sequence of chromosome of Candidatus Accumulibacter phosphatis clade IIA str. UW-1.</title>
        <authorList>
            <consortium name="US DOE Joint Genome Institute"/>
            <person name="Martin H.G."/>
            <person name="Ivanova N."/>
            <person name="Kunin V."/>
            <person name="Warnecke F."/>
            <person name="Barry K."/>
            <person name="He S."/>
            <person name="Salamov A."/>
            <person name="Szeto E."/>
            <person name="Dalin E."/>
            <person name="Pangilinan J.L."/>
            <person name="Lapidus A."/>
            <person name="Lowry S."/>
            <person name="Kyrpides N.C."/>
            <person name="McMahon K.D."/>
            <person name="Hugenholtz P."/>
        </authorList>
    </citation>
    <scope>NUCLEOTIDE SEQUENCE [LARGE SCALE GENOMIC DNA]</scope>
    <source>
        <strain evidence="6">UW-1</strain>
    </source>
</reference>
<dbReference type="STRING" id="522306.CAP2UW1_4294"/>
<evidence type="ECO:0000256" key="1">
    <source>
        <dbReference type="ARBA" id="ARBA00010923"/>
    </source>
</evidence>
<evidence type="ECO:0000256" key="2">
    <source>
        <dbReference type="ARBA" id="ARBA00022747"/>
    </source>
</evidence>
<evidence type="ECO:0000256" key="3">
    <source>
        <dbReference type="ARBA" id="ARBA00023125"/>
    </source>
</evidence>
<accession>C7RQC3</accession>
<dbReference type="PANTHER" id="PTHR30408:SF12">
    <property type="entry name" value="TYPE I RESTRICTION ENZYME MJAVIII SPECIFICITY SUBUNIT"/>
    <property type="match status" value="1"/>
</dbReference>
<feature type="region of interest" description="Disordered" evidence="4">
    <location>
        <begin position="451"/>
        <end position="475"/>
    </location>
</feature>
<evidence type="ECO:0000256" key="4">
    <source>
        <dbReference type="SAM" id="MobiDB-lite"/>
    </source>
</evidence>
<evidence type="ECO:0000259" key="5">
    <source>
        <dbReference type="Pfam" id="PF01420"/>
    </source>
</evidence>
<dbReference type="InterPro" id="IPR000055">
    <property type="entry name" value="Restrct_endonuc_typeI_TRD"/>
</dbReference>
<dbReference type="GO" id="GO:0003677">
    <property type="term" value="F:DNA binding"/>
    <property type="evidence" value="ECO:0007669"/>
    <property type="project" value="UniProtKB-KW"/>
</dbReference>
<dbReference type="InterPro" id="IPR044946">
    <property type="entry name" value="Restrct_endonuc_typeI_TRD_sf"/>
</dbReference>
<dbReference type="AlphaFoldDB" id="C7RQC3"/>
<comment type="similarity">
    <text evidence="1">Belongs to the type-I restriction system S methylase family.</text>
</comment>
<dbReference type="HOGENOM" id="CLU_021095_1_2_4"/>
<organism evidence="6">
    <name type="scientific">Accumulibacter regalis</name>
    <dbReference type="NCBI Taxonomy" id="522306"/>
    <lineage>
        <taxon>Bacteria</taxon>
        <taxon>Pseudomonadati</taxon>
        <taxon>Pseudomonadota</taxon>
        <taxon>Betaproteobacteria</taxon>
        <taxon>Candidatus Accumulibacter</taxon>
    </lineage>
</organism>
<dbReference type="InterPro" id="IPR052021">
    <property type="entry name" value="Type-I_RS_S_subunit"/>
</dbReference>
<gene>
    <name evidence="6" type="ordered locus">CAP2UW1_4294</name>
</gene>
<name>C7RQC3_ACCRE</name>
<keyword evidence="3" id="KW-0238">DNA-binding</keyword>
<protein>
    <submittedName>
        <fullName evidence="6">Type I restriction-modification system specificity subunit</fullName>
    </submittedName>
</protein>
<feature type="domain" description="Type I restriction modification DNA specificity" evidence="5">
    <location>
        <begin position="269"/>
        <end position="402"/>
    </location>
</feature>
<dbReference type="Pfam" id="PF01420">
    <property type="entry name" value="Methylase_S"/>
    <property type="match status" value="1"/>
</dbReference>
<reference evidence="6" key="1">
    <citation type="submission" date="2009-08" db="EMBL/GenBank/DDBJ databases">
        <authorList>
            <consortium name="US DOE Joint Genome Institute"/>
            <person name="Lucas S."/>
            <person name="Copeland A."/>
            <person name="Lapidus A."/>
            <person name="Glavina del Rio T."/>
            <person name="Dalin E."/>
            <person name="Tice H."/>
            <person name="Bruce D."/>
            <person name="Barry K."/>
            <person name="Pitluck S."/>
            <person name="Lowry S."/>
            <person name="Larimer F."/>
            <person name="Land M."/>
            <person name="Hauser L."/>
            <person name="Kyrpides N."/>
            <person name="Ivanova N."/>
            <person name="McMahon K.D."/>
            <person name="Hugenholtz P."/>
        </authorList>
    </citation>
    <scope>NUCLEOTIDE SEQUENCE</scope>
    <source>
        <strain evidence="6">UW-1</strain>
    </source>
</reference>
<evidence type="ECO:0000313" key="6">
    <source>
        <dbReference type="EMBL" id="ACV37530.1"/>
    </source>
</evidence>
<sequence>MIADLKPYAEYKESGLLWLGQVPGHWDVRKPRHIGSLLKGVGGTKEDALPAGVPCVRYGELYTTHAYFVRRPKTFIHADRAADYTPLHYGDVLFAASGETLEDIGKSAVNLIDGTAVCGGDVIILRPSVPVHAPFLGYVMDCRPLANQKATMGRGTTVKHVYPDELKHLVFPLPPVPEQAAIVRFLNWANGRLERAIRAKRKVIALLNEQKQAIVHRAVTRGLDPSVPLKPSGIPWLGDIPRHWRVWRLKFVALNIVDCLHATPRYSDAGTHPAIRTADIVAGVVLVDQAKKVSSRDYARWTTRLQPQEGDILYSREGERFGIAACVPAATQLCISQRMMVFRIATQHCSKFVMWLLNSRSTYGQALQDVMGATAPHVNISTIRNYYLALPLKREQEAVVERIGAETHPIEVAIDRLKREIELLREYRTRLIADVVTGKVDVREAVARLPEDAAFESGNSEPDLDPELADEAADE</sequence>
<dbReference type="GO" id="GO:0009307">
    <property type="term" value="P:DNA restriction-modification system"/>
    <property type="evidence" value="ECO:0007669"/>
    <property type="project" value="UniProtKB-KW"/>
</dbReference>
<dbReference type="REBASE" id="21875">
    <property type="entry name" value="S.AphORF4292P"/>
</dbReference>
<dbReference type="PANTHER" id="PTHR30408">
    <property type="entry name" value="TYPE-1 RESTRICTION ENZYME ECOKI SPECIFICITY PROTEIN"/>
    <property type="match status" value="1"/>
</dbReference>
<dbReference type="SUPFAM" id="SSF116734">
    <property type="entry name" value="DNA methylase specificity domain"/>
    <property type="match status" value="2"/>
</dbReference>
<feature type="compositionally biased region" description="Acidic residues" evidence="4">
    <location>
        <begin position="462"/>
        <end position="475"/>
    </location>
</feature>
<dbReference type="Gene3D" id="1.10.287.1120">
    <property type="entry name" value="Bipartite methylase S protein"/>
    <property type="match status" value="1"/>
</dbReference>
<dbReference type="KEGG" id="app:CAP2UW1_4294"/>
<dbReference type="REBASE" id="891534">
    <property type="entry name" value="S2.AphORF4292P"/>
</dbReference>
<dbReference type="EMBL" id="CP001715">
    <property type="protein sequence ID" value="ACV37530.1"/>
    <property type="molecule type" value="Genomic_DNA"/>
</dbReference>
<keyword evidence="2" id="KW-0680">Restriction system</keyword>
<proteinExistence type="inferred from homology"/>
<dbReference type="OrthoDB" id="5298944at2"/>
<dbReference type="eggNOG" id="COG0732">
    <property type="taxonomic scope" value="Bacteria"/>
</dbReference>
<dbReference type="Gene3D" id="3.90.220.20">
    <property type="entry name" value="DNA methylase specificity domains"/>
    <property type="match status" value="2"/>
</dbReference>